<proteinExistence type="predicted"/>
<evidence type="ECO:0000256" key="16">
    <source>
        <dbReference type="SAM" id="SignalP"/>
    </source>
</evidence>
<evidence type="ECO:0000259" key="17">
    <source>
        <dbReference type="Pfam" id="PF01764"/>
    </source>
</evidence>
<keyword evidence="8" id="KW-0106">Calcium</keyword>
<evidence type="ECO:0000256" key="14">
    <source>
        <dbReference type="ARBA" id="ARBA00026104"/>
    </source>
</evidence>
<keyword evidence="10" id="KW-1133">Transmembrane helix</keyword>
<keyword evidence="7" id="KW-0378">Hydrolase</keyword>
<dbReference type="OrthoDB" id="422002at2759"/>
<comment type="subcellular location">
    <subcellularLocation>
        <location evidence="2">Cell membrane</location>
        <topology evidence="2">Multi-pass membrane protein</topology>
    </subcellularLocation>
</comment>
<keyword evidence="19" id="KW-1185">Reference proteome</keyword>
<evidence type="ECO:0000256" key="5">
    <source>
        <dbReference type="ARBA" id="ARBA00022692"/>
    </source>
</evidence>
<dbReference type="GO" id="GO:0005886">
    <property type="term" value="C:plasma membrane"/>
    <property type="evidence" value="ECO:0007669"/>
    <property type="project" value="UniProtKB-SubCell"/>
</dbReference>
<evidence type="ECO:0000256" key="7">
    <source>
        <dbReference type="ARBA" id="ARBA00022801"/>
    </source>
</evidence>
<dbReference type="Pfam" id="PF01764">
    <property type="entry name" value="Lipase_3"/>
    <property type="match status" value="1"/>
</dbReference>
<keyword evidence="3" id="KW-1003">Cell membrane</keyword>
<dbReference type="GO" id="GO:0016042">
    <property type="term" value="P:lipid catabolic process"/>
    <property type="evidence" value="ECO:0007669"/>
    <property type="project" value="UniProtKB-KW"/>
</dbReference>
<feature type="region of interest" description="Disordered" evidence="15">
    <location>
        <begin position="74"/>
        <end position="101"/>
    </location>
</feature>
<evidence type="ECO:0000256" key="4">
    <source>
        <dbReference type="ARBA" id="ARBA00022553"/>
    </source>
</evidence>
<evidence type="ECO:0000256" key="11">
    <source>
        <dbReference type="ARBA" id="ARBA00023098"/>
    </source>
</evidence>
<keyword evidence="4" id="KW-0597">Phosphoprotein</keyword>
<keyword evidence="5" id="KW-0812">Transmembrane</keyword>
<evidence type="ECO:0000256" key="3">
    <source>
        <dbReference type="ARBA" id="ARBA00022475"/>
    </source>
</evidence>
<evidence type="ECO:0000256" key="6">
    <source>
        <dbReference type="ARBA" id="ARBA00022723"/>
    </source>
</evidence>
<feature type="domain" description="Fungal lipase-type" evidence="17">
    <location>
        <begin position="238"/>
        <end position="378"/>
    </location>
</feature>
<dbReference type="InterPro" id="IPR002921">
    <property type="entry name" value="Fungal_lipase-type"/>
</dbReference>
<evidence type="ECO:0000313" key="18">
    <source>
        <dbReference type="EMBL" id="CAE8634423.1"/>
    </source>
</evidence>
<evidence type="ECO:0000256" key="8">
    <source>
        <dbReference type="ARBA" id="ARBA00022837"/>
    </source>
</evidence>
<evidence type="ECO:0000256" key="10">
    <source>
        <dbReference type="ARBA" id="ARBA00022989"/>
    </source>
</evidence>
<evidence type="ECO:0000256" key="13">
    <source>
        <dbReference type="ARBA" id="ARBA00024531"/>
    </source>
</evidence>
<dbReference type="CDD" id="cd00519">
    <property type="entry name" value="Lipase_3"/>
    <property type="match status" value="1"/>
</dbReference>
<feature type="chain" id="PRO_5032645497" description="sn-1-specific diacylglycerol lipase" evidence="16">
    <location>
        <begin position="28"/>
        <end position="558"/>
    </location>
</feature>
<keyword evidence="9" id="KW-0442">Lipid degradation</keyword>
<evidence type="ECO:0000256" key="12">
    <source>
        <dbReference type="ARBA" id="ARBA00023136"/>
    </source>
</evidence>
<evidence type="ECO:0000313" key="19">
    <source>
        <dbReference type="Proteomes" id="UP000654075"/>
    </source>
</evidence>
<gene>
    <name evidence="18" type="ORF">PGLA1383_LOCUS50073</name>
</gene>
<feature type="compositionally biased region" description="Polar residues" evidence="15">
    <location>
        <begin position="437"/>
        <end position="451"/>
    </location>
</feature>
<reference evidence="18" key="1">
    <citation type="submission" date="2021-02" db="EMBL/GenBank/DDBJ databases">
        <authorList>
            <person name="Dougan E. K."/>
            <person name="Rhodes N."/>
            <person name="Thang M."/>
            <person name="Chan C."/>
        </authorList>
    </citation>
    <scope>NUCLEOTIDE SEQUENCE</scope>
</reference>
<protein>
    <recommendedName>
        <fullName evidence="14">sn-1-specific diacylglycerol lipase</fullName>
        <ecNumber evidence="14">3.1.1.116</ecNumber>
    </recommendedName>
</protein>
<dbReference type="EMBL" id="CAJNNV010031006">
    <property type="protein sequence ID" value="CAE8634423.1"/>
    <property type="molecule type" value="Genomic_DNA"/>
</dbReference>
<feature type="signal peptide" evidence="16">
    <location>
        <begin position="1"/>
        <end position="27"/>
    </location>
</feature>
<evidence type="ECO:0000256" key="9">
    <source>
        <dbReference type="ARBA" id="ARBA00022963"/>
    </source>
</evidence>
<dbReference type="PANTHER" id="PTHR45792:SF8">
    <property type="entry name" value="DIACYLGLYCEROL LIPASE-ALPHA"/>
    <property type="match status" value="1"/>
</dbReference>
<dbReference type="GO" id="GO:0016298">
    <property type="term" value="F:lipase activity"/>
    <property type="evidence" value="ECO:0007669"/>
    <property type="project" value="TreeGrafter"/>
</dbReference>
<dbReference type="AlphaFoldDB" id="A0A813H9Z0"/>
<dbReference type="Proteomes" id="UP000654075">
    <property type="component" value="Unassembled WGS sequence"/>
</dbReference>
<comment type="cofactor">
    <cofactor evidence="1">
        <name>Ca(2+)</name>
        <dbReference type="ChEBI" id="CHEBI:29108"/>
    </cofactor>
</comment>
<evidence type="ECO:0000256" key="2">
    <source>
        <dbReference type="ARBA" id="ARBA00004651"/>
    </source>
</evidence>
<keyword evidence="12" id="KW-0472">Membrane</keyword>
<dbReference type="InterPro" id="IPR052214">
    <property type="entry name" value="DAG_Lipase-Related"/>
</dbReference>
<dbReference type="InterPro" id="IPR029058">
    <property type="entry name" value="AB_hydrolase_fold"/>
</dbReference>
<keyword evidence="6" id="KW-0479">Metal-binding</keyword>
<dbReference type="GO" id="GO:0046872">
    <property type="term" value="F:metal ion binding"/>
    <property type="evidence" value="ECO:0007669"/>
    <property type="project" value="UniProtKB-KW"/>
</dbReference>
<organism evidence="18 19">
    <name type="scientific">Polarella glacialis</name>
    <name type="common">Dinoflagellate</name>
    <dbReference type="NCBI Taxonomy" id="89957"/>
    <lineage>
        <taxon>Eukaryota</taxon>
        <taxon>Sar</taxon>
        <taxon>Alveolata</taxon>
        <taxon>Dinophyceae</taxon>
        <taxon>Suessiales</taxon>
        <taxon>Suessiaceae</taxon>
        <taxon>Polarella</taxon>
    </lineage>
</organism>
<evidence type="ECO:0000256" key="15">
    <source>
        <dbReference type="SAM" id="MobiDB-lite"/>
    </source>
</evidence>
<evidence type="ECO:0000256" key="1">
    <source>
        <dbReference type="ARBA" id="ARBA00001913"/>
    </source>
</evidence>
<accession>A0A813H9Z0</accession>
<keyword evidence="16" id="KW-0732">Signal</keyword>
<sequence length="558" mass="60267">MALPSRLALRPLCAVAAAACTVSCAVAAAEKHSQRRSLGVRRLVACELPSPTCGSRAASSSDRPWRLAMERLPELVPQQPSSSSSRKAAPEPSAAEPNLSDAWGPVSGVLKSLLRQVAPDTLPKALLGLNVLALHDAHERRSRDQGAEEVDAERAGSRESLAALLQEALRCMRMCTASYGRLVLSPGLPLDEARLTAMICAHVGLDPNQVSVPYVCAKARWLQPAHYVLYDSSRREAVVAVRGTLSVQDVVTDLGAEEVDLFVGGKAHRNMLHGACNVLRAVAPVLESLAGQVDTVTFTGHSLGGGVAVYLSLLFAELVDGQAVTASIMAPVHDRRSALVVRCFTYGSPGVCSLEVSRSLQDRVVSFCHADDVVPRISVGHVLELHARALAAAEGAGEGLQLFRMSVRDPASFLQTFPEGIEAILEASRRRTARGDPSTSVLPLDTTTTNNQQQQQQQVQQQQQQPQQQQQQQQQVQQQQQQQEQKLYPAGRCFLVQTDGAVTEVQPEGLAPRIELAAGRRLVVDHLPRVYEAGCGCCCCCCCYCCDCYRCLPRVYEV</sequence>
<keyword evidence="11" id="KW-0443">Lipid metabolism</keyword>
<dbReference type="Gene3D" id="3.40.50.1820">
    <property type="entry name" value="alpha/beta hydrolase"/>
    <property type="match status" value="1"/>
</dbReference>
<comment type="catalytic activity">
    <reaction evidence="13">
        <text>a 1,2-diacyl-sn-glycerol + H2O = a 2-acylglycerol + a fatty acid + H(+)</text>
        <dbReference type="Rhea" id="RHEA:33275"/>
        <dbReference type="ChEBI" id="CHEBI:15377"/>
        <dbReference type="ChEBI" id="CHEBI:15378"/>
        <dbReference type="ChEBI" id="CHEBI:17389"/>
        <dbReference type="ChEBI" id="CHEBI:17815"/>
        <dbReference type="ChEBI" id="CHEBI:28868"/>
        <dbReference type="EC" id="3.1.1.116"/>
    </reaction>
    <physiologicalReaction direction="left-to-right" evidence="13">
        <dbReference type="Rhea" id="RHEA:33276"/>
    </physiologicalReaction>
</comment>
<dbReference type="PANTHER" id="PTHR45792">
    <property type="entry name" value="DIACYLGLYCEROL LIPASE HOMOLOG-RELATED"/>
    <property type="match status" value="1"/>
</dbReference>
<feature type="region of interest" description="Disordered" evidence="15">
    <location>
        <begin position="428"/>
        <end position="459"/>
    </location>
</feature>
<dbReference type="EC" id="3.1.1.116" evidence="14"/>
<name>A0A813H9Z0_POLGL</name>
<dbReference type="SUPFAM" id="SSF53474">
    <property type="entry name" value="alpha/beta-Hydrolases"/>
    <property type="match status" value="1"/>
</dbReference>
<comment type="caution">
    <text evidence="18">The sequence shown here is derived from an EMBL/GenBank/DDBJ whole genome shotgun (WGS) entry which is preliminary data.</text>
</comment>